<dbReference type="PROSITE" id="PS51257">
    <property type="entry name" value="PROKAR_LIPOPROTEIN"/>
    <property type="match status" value="1"/>
</dbReference>
<feature type="signal peptide" evidence="1">
    <location>
        <begin position="1"/>
        <end position="19"/>
    </location>
</feature>
<dbReference type="EMBL" id="CP081135">
    <property type="protein sequence ID" value="UEL47133.1"/>
    <property type="molecule type" value="Genomic_DNA"/>
</dbReference>
<evidence type="ECO:0000256" key="1">
    <source>
        <dbReference type="SAM" id="SignalP"/>
    </source>
</evidence>
<accession>A0AAX2ZD34</accession>
<evidence type="ECO:0000313" key="2">
    <source>
        <dbReference type="EMBL" id="UEL47133.1"/>
    </source>
</evidence>
<evidence type="ECO:0000313" key="3">
    <source>
        <dbReference type="Proteomes" id="UP001198983"/>
    </source>
</evidence>
<proteinExistence type="predicted"/>
<sequence>MSKKLAVLMAAILSLSMMLVGCKSESPTDVVNTYFTQLKKGDSEEASKFIEDTISETEDETGDKAAKEEKDEVMDEALKIYLSKMDAKVLSEKVDGDNATVEVELSSLNFGNMLIEVMQEGLTDAFSGKEVDDEYMSKNLLEKVKSGKVEKRTGKVNLTKKDKAWTIKSDDDIVALMLGKAELEVDSKNK</sequence>
<keyword evidence="3" id="KW-1185">Reference proteome</keyword>
<dbReference type="KEGG" id="tem:JW646_16080"/>
<name>A0AAX2ZD34_9FIRM</name>
<gene>
    <name evidence="2" type="ORF">JW646_16080</name>
</gene>
<protein>
    <submittedName>
        <fullName evidence="2">DUF4878 domain-containing protein</fullName>
    </submittedName>
</protein>
<dbReference type="AlphaFoldDB" id="A0AAX2ZD34"/>
<dbReference type="Proteomes" id="UP001198983">
    <property type="component" value="Chromosome"/>
</dbReference>
<feature type="chain" id="PRO_5043477887" evidence="1">
    <location>
        <begin position="20"/>
        <end position="190"/>
    </location>
</feature>
<organism evidence="2 3">
    <name type="scientific">Terrisporobacter hibernicus</name>
    <dbReference type="NCBI Taxonomy" id="2813371"/>
    <lineage>
        <taxon>Bacteria</taxon>
        <taxon>Bacillati</taxon>
        <taxon>Bacillota</taxon>
        <taxon>Clostridia</taxon>
        <taxon>Peptostreptococcales</taxon>
        <taxon>Peptostreptococcaceae</taxon>
        <taxon>Terrisporobacter</taxon>
    </lineage>
</organism>
<reference evidence="2 3" key="1">
    <citation type="journal article" date="2023" name="Int. J. Syst. Evol. Microbiol.">
        <title>Terrisporobacter hibernicus sp. nov., isolated from bovine faeces in Northern Ireland.</title>
        <authorList>
            <person name="Mitchell M."/>
            <person name="Nguyen S.V."/>
            <person name="Connor M."/>
            <person name="Fairley D.J."/>
            <person name="Donoghue O."/>
            <person name="Marshall H."/>
            <person name="Koolman L."/>
            <person name="McMullan G."/>
            <person name="Schaffer K.E."/>
            <person name="McGrath J.W."/>
            <person name="Fanning S."/>
        </authorList>
    </citation>
    <scope>NUCLEOTIDE SEQUENCE [LARGE SCALE GENOMIC DNA]</scope>
    <source>
        <strain evidence="2 3">MCA3</strain>
    </source>
</reference>
<dbReference type="RefSeq" id="WP_074915910.1">
    <property type="nucleotide sequence ID" value="NZ_CP081135.1"/>
</dbReference>
<keyword evidence="1" id="KW-0732">Signal</keyword>